<accession>A0A1D8ARR4</accession>
<dbReference type="GO" id="GO:0016887">
    <property type="term" value="F:ATP hydrolysis activity"/>
    <property type="evidence" value="ECO:0007669"/>
    <property type="project" value="InterPro"/>
</dbReference>
<comment type="subcellular location">
    <subcellularLocation>
        <location evidence="1">Cell membrane</location>
        <topology evidence="1">Peripheral membrane protein</topology>
    </subcellularLocation>
</comment>
<dbReference type="PANTHER" id="PTHR43790:SF3">
    <property type="entry name" value="D-ALLOSE IMPORT ATP-BINDING PROTEIN ALSA-RELATED"/>
    <property type="match status" value="1"/>
</dbReference>
<dbReference type="RefSeq" id="WP_069960887.1">
    <property type="nucleotide sequence ID" value="NZ_CP016094.1"/>
</dbReference>
<keyword evidence="2" id="KW-0813">Transport</keyword>
<dbReference type="OrthoDB" id="9766104at2"/>
<gene>
    <name evidence="11" type="primary">rbsA_1</name>
    <name evidence="11" type="ORF">Verru16b_00595</name>
</gene>
<dbReference type="PROSITE" id="PS00211">
    <property type="entry name" value="ABC_TRANSPORTER_1"/>
    <property type="match status" value="1"/>
</dbReference>
<dbReference type="CDD" id="cd03216">
    <property type="entry name" value="ABC_Carb_Monos_I"/>
    <property type="match status" value="1"/>
</dbReference>
<dbReference type="InterPro" id="IPR017871">
    <property type="entry name" value="ABC_transporter-like_CS"/>
</dbReference>
<keyword evidence="4" id="KW-0762">Sugar transport</keyword>
<evidence type="ECO:0000313" key="11">
    <source>
        <dbReference type="EMBL" id="AOS43549.1"/>
    </source>
</evidence>
<dbReference type="InterPro" id="IPR003593">
    <property type="entry name" value="AAA+_ATPase"/>
</dbReference>
<dbReference type="GO" id="GO:0005886">
    <property type="term" value="C:plasma membrane"/>
    <property type="evidence" value="ECO:0007669"/>
    <property type="project" value="UniProtKB-SubCell"/>
</dbReference>
<dbReference type="Pfam" id="PF00005">
    <property type="entry name" value="ABC_tran"/>
    <property type="match status" value="2"/>
</dbReference>
<evidence type="ECO:0000256" key="8">
    <source>
        <dbReference type="ARBA" id="ARBA00022967"/>
    </source>
</evidence>
<keyword evidence="5" id="KW-0677">Repeat</keyword>
<dbReference type="Gene3D" id="3.40.50.300">
    <property type="entry name" value="P-loop containing nucleotide triphosphate hydrolases"/>
    <property type="match status" value="2"/>
</dbReference>
<dbReference type="STRING" id="1838286.Verru16b_00595"/>
<evidence type="ECO:0000259" key="10">
    <source>
        <dbReference type="PROSITE" id="PS50893"/>
    </source>
</evidence>
<dbReference type="PROSITE" id="PS50893">
    <property type="entry name" value="ABC_TRANSPORTER_2"/>
    <property type="match status" value="2"/>
</dbReference>
<evidence type="ECO:0000313" key="12">
    <source>
        <dbReference type="Proteomes" id="UP000095228"/>
    </source>
</evidence>
<evidence type="ECO:0000256" key="9">
    <source>
        <dbReference type="ARBA" id="ARBA00023136"/>
    </source>
</evidence>
<dbReference type="EMBL" id="CP016094">
    <property type="protein sequence ID" value="AOS43549.1"/>
    <property type="molecule type" value="Genomic_DNA"/>
</dbReference>
<evidence type="ECO:0000256" key="5">
    <source>
        <dbReference type="ARBA" id="ARBA00022737"/>
    </source>
</evidence>
<keyword evidence="3" id="KW-1003">Cell membrane</keyword>
<dbReference type="Proteomes" id="UP000095228">
    <property type="component" value="Chromosome"/>
</dbReference>
<organism evidence="11 12">
    <name type="scientific">Lacunisphaera limnophila</name>
    <dbReference type="NCBI Taxonomy" id="1838286"/>
    <lineage>
        <taxon>Bacteria</taxon>
        <taxon>Pseudomonadati</taxon>
        <taxon>Verrucomicrobiota</taxon>
        <taxon>Opitutia</taxon>
        <taxon>Opitutales</taxon>
        <taxon>Opitutaceae</taxon>
        <taxon>Lacunisphaera</taxon>
    </lineage>
</organism>
<dbReference type="GO" id="GO:0005524">
    <property type="term" value="F:ATP binding"/>
    <property type="evidence" value="ECO:0007669"/>
    <property type="project" value="UniProtKB-KW"/>
</dbReference>
<protein>
    <submittedName>
        <fullName evidence="11">Ribose import ATP-binding protein RbsA</fullName>
        <ecNumber evidence="11">3.6.3.17</ecNumber>
    </submittedName>
</protein>
<keyword evidence="7 11" id="KW-0067">ATP-binding</keyword>
<evidence type="ECO:0000256" key="1">
    <source>
        <dbReference type="ARBA" id="ARBA00004202"/>
    </source>
</evidence>
<evidence type="ECO:0000256" key="3">
    <source>
        <dbReference type="ARBA" id="ARBA00022475"/>
    </source>
</evidence>
<keyword evidence="6" id="KW-0547">Nucleotide-binding</keyword>
<evidence type="ECO:0000256" key="4">
    <source>
        <dbReference type="ARBA" id="ARBA00022597"/>
    </source>
</evidence>
<dbReference type="AlphaFoldDB" id="A0A1D8ARR4"/>
<name>A0A1D8ARR4_9BACT</name>
<evidence type="ECO:0000256" key="6">
    <source>
        <dbReference type="ARBA" id="ARBA00022741"/>
    </source>
</evidence>
<keyword evidence="8" id="KW-1278">Translocase</keyword>
<sequence>MPFLEFSGITKRFPGVLALDGVGFTVEKGTCHALIGENGAGKSTLGKILAGVHTADGGEIRLDGRAIAPTDPLDARGLGIAMVHQELAFCPNLSVAENLCLGDLPRRAGFVQRGELRARAAAMLATIGADIDPAAIIGTLSTGREQLVQIAAAVGTGAKVIVMDEPTSSLSAAETADLFKLVRDLKARGITLIYVSHRIEELFALCDNITVLRDGKHVATEKIAETTPHRVVTQMIGRELLIATPNHLAREPGAERLRVESLSSPGQFSDINLTVRAGEIVGLAGIVGAGRSETVQAIMGLDPAATGTITVDGKLLRPGSIDAALAVGVGLVPEDRKRQGLVLGLNCRENTALATLPALSRFGWVNRGAEHTLTQRYSQRLRVKAPSLESITAGLSGGNQQKIALAKWLARSCDVLLIDEPTRGVDVGAKAEIYQLLDELACEGKALLVVSSELPELIGLCRRILVMRNGSLAGEVARADFSEAALMRLMAGVAAA</sequence>
<feature type="domain" description="ABC transporter" evidence="10">
    <location>
        <begin position="249"/>
        <end position="494"/>
    </location>
</feature>
<proteinExistence type="predicted"/>
<dbReference type="InterPro" id="IPR003439">
    <property type="entry name" value="ABC_transporter-like_ATP-bd"/>
</dbReference>
<dbReference type="InterPro" id="IPR050107">
    <property type="entry name" value="ABC_carbohydrate_import_ATPase"/>
</dbReference>
<keyword evidence="12" id="KW-1185">Reference proteome</keyword>
<evidence type="ECO:0000256" key="2">
    <source>
        <dbReference type="ARBA" id="ARBA00022448"/>
    </source>
</evidence>
<dbReference type="InterPro" id="IPR027417">
    <property type="entry name" value="P-loop_NTPase"/>
</dbReference>
<dbReference type="EC" id="3.6.3.17" evidence="11"/>
<dbReference type="SUPFAM" id="SSF52540">
    <property type="entry name" value="P-loop containing nucleoside triphosphate hydrolases"/>
    <property type="match status" value="2"/>
</dbReference>
<feature type="domain" description="ABC transporter" evidence="10">
    <location>
        <begin position="4"/>
        <end position="239"/>
    </location>
</feature>
<dbReference type="FunFam" id="3.40.50.300:FF:000127">
    <property type="entry name" value="Ribose import ATP-binding protein RbsA"/>
    <property type="match status" value="1"/>
</dbReference>
<keyword evidence="11" id="KW-0378">Hydrolase</keyword>
<dbReference type="SMART" id="SM00382">
    <property type="entry name" value="AAA"/>
    <property type="match status" value="2"/>
</dbReference>
<evidence type="ECO:0000256" key="7">
    <source>
        <dbReference type="ARBA" id="ARBA00022840"/>
    </source>
</evidence>
<dbReference type="PANTHER" id="PTHR43790">
    <property type="entry name" value="CARBOHYDRATE TRANSPORT ATP-BINDING PROTEIN MG119-RELATED"/>
    <property type="match status" value="1"/>
</dbReference>
<keyword evidence="9" id="KW-0472">Membrane</keyword>
<dbReference type="CDD" id="cd03215">
    <property type="entry name" value="ABC_Carb_Monos_II"/>
    <property type="match status" value="1"/>
</dbReference>
<reference evidence="11 12" key="1">
    <citation type="submission" date="2016-06" db="EMBL/GenBank/DDBJ databases">
        <title>Three novel species with peptidoglycan cell walls form the new genus Lacunisphaera gen. nov. in the family Opitutaceae of the verrucomicrobial subdivision 4.</title>
        <authorList>
            <person name="Rast P."/>
            <person name="Gloeckner I."/>
            <person name="Jogler M."/>
            <person name="Boedeker C."/>
            <person name="Jeske O."/>
            <person name="Wiegand S."/>
            <person name="Reinhardt R."/>
            <person name="Schumann P."/>
            <person name="Rohde M."/>
            <person name="Spring S."/>
            <person name="Gloeckner F.O."/>
            <person name="Jogler C."/>
        </authorList>
    </citation>
    <scope>NUCLEOTIDE SEQUENCE [LARGE SCALE GENOMIC DNA]</scope>
    <source>
        <strain evidence="11 12">IG16b</strain>
    </source>
</reference>
<dbReference type="KEGG" id="obg:Verru16b_00595"/>